<keyword evidence="3" id="KW-1185">Reference proteome</keyword>
<dbReference type="EMBL" id="JBHSDS010000001">
    <property type="protein sequence ID" value="MFC4356333.1"/>
    <property type="molecule type" value="Genomic_DNA"/>
</dbReference>
<accession>A0ABD5P6N0</accession>
<protein>
    <recommendedName>
        <fullName evidence="4">Sulfatase</fullName>
    </recommendedName>
</protein>
<dbReference type="RefSeq" id="WP_267624689.1">
    <property type="nucleotide sequence ID" value="NZ_JAODIW010000010.1"/>
</dbReference>
<dbReference type="InterPro" id="IPR017850">
    <property type="entry name" value="Alkaline_phosphatase_core_sf"/>
</dbReference>
<sequence>MTLRDWVDETRTRFREEGVAAASRESAYELYLGGFRRLSPFYPGGENVFDREWDVLLVLDACRVDLLRQVAALGGYPFLDRPGELVSVGSSSIEWLSRTFDEDHREAARETAYVTGNPFSQRVLSEADLHVLDEVWRYGWDDERGTIPARALTDRAVATHREFGPDRMIVHYMQPHFPSVPDPLTGGMNAETLGEGKGWEDPWEKLRRGELSFERVWRSYARNLEYVLDDVALLLRSLDADRVVITADHGNAAGEWGVYGHPKVPIPVLRNVPWYETSARDDGEYEPELERPERGGTEEGVEDKLSALGYL</sequence>
<proteinExistence type="predicted"/>
<name>A0ABD5P6N0_9EURY</name>
<evidence type="ECO:0000313" key="3">
    <source>
        <dbReference type="Proteomes" id="UP001595921"/>
    </source>
</evidence>
<dbReference type="AlphaFoldDB" id="A0ABD5P6N0"/>
<feature type="region of interest" description="Disordered" evidence="1">
    <location>
        <begin position="280"/>
        <end position="311"/>
    </location>
</feature>
<evidence type="ECO:0000313" key="2">
    <source>
        <dbReference type="EMBL" id="MFC4356333.1"/>
    </source>
</evidence>
<evidence type="ECO:0008006" key="4">
    <source>
        <dbReference type="Google" id="ProtNLM"/>
    </source>
</evidence>
<comment type="caution">
    <text evidence="2">The sequence shown here is derived from an EMBL/GenBank/DDBJ whole genome shotgun (WGS) entry which is preliminary data.</text>
</comment>
<dbReference type="Proteomes" id="UP001595921">
    <property type="component" value="Unassembled WGS sequence"/>
</dbReference>
<feature type="compositionally biased region" description="Basic and acidic residues" evidence="1">
    <location>
        <begin position="280"/>
        <end position="305"/>
    </location>
</feature>
<reference evidence="2 3" key="1">
    <citation type="journal article" date="2019" name="Int. J. Syst. Evol. Microbiol.">
        <title>The Global Catalogue of Microorganisms (GCM) 10K type strain sequencing project: providing services to taxonomists for standard genome sequencing and annotation.</title>
        <authorList>
            <consortium name="The Broad Institute Genomics Platform"/>
            <consortium name="The Broad Institute Genome Sequencing Center for Infectious Disease"/>
            <person name="Wu L."/>
            <person name="Ma J."/>
        </authorList>
    </citation>
    <scope>NUCLEOTIDE SEQUENCE [LARGE SCALE GENOMIC DNA]</scope>
    <source>
        <strain evidence="2 3">CGMCC 1.12553</strain>
    </source>
</reference>
<evidence type="ECO:0000256" key="1">
    <source>
        <dbReference type="SAM" id="MobiDB-lite"/>
    </source>
</evidence>
<gene>
    <name evidence="2" type="ORF">ACFO0N_00050</name>
</gene>
<organism evidence="2 3">
    <name type="scientific">Halobium salinum</name>
    <dbReference type="NCBI Taxonomy" id="1364940"/>
    <lineage>
        <taxon>Archaea</taxon>
        <taxon>Methanobacteriati</taxon>
        <taxon>Methanobacteriota</taxon>
        <taxon>Stenosarchaea group</taxon>
        <taxon>Halobacteria</taxon>
        <taxon>Halobacteriales</taxon>
        <taxon>Haloferacaceae</taxon>
        <taxon>Halobium</taxon>
    </lineage>
</organism>
<dbReference type="Gene3D" id="3.40.720.10">
    <property type="entry name" value="Alkaline Phosphatase, subunit A"/>
    <property type="match status" value="1"/>
</dbReference>
<dbReference type="SUPFAM" id="SSF53649">
    <property type="entry name" value="Alkaline phosphatase-like"/>
    <property type="match status" value="1"/>
</dbReference>